<protein>
    <submittedName>
        <fullName evidence="3">Phage integrase N-terminal SAM-like domain-containing protein</fullName>
    </submittedName>
</protein>
<evidence type="ECO:0000256" key="1">
    <source>
        <dbReference type="ARBA" id="ARBA00023125"/>
    </source>
</evidence>
<dbReference type="Gene3D" id="1.10.150.130">
    <property type="match status" value="1"/>
</dbReference>
<keyword evidence="1" id="KW-0238">DNA-binding</keyword>
<evidence type="ECO:0000259" key="2">
    <source>
        <dbReference type="Pfam" id="PF13495"/>
    </source>
</evidence>
<accession>A0ABY8MK79</accession>
<proteinExistence type="predicted"/>
<dbReference type="Pfam" id="PF13495">
    <property type="entry name" value="Phage_int_SAM_4"/>
    <property type="match status" value="1"/>
</dbReference>
<organism evidence="3 4">
    <name type="scientific">Candidatus Haliotispira prima</name>
    <dbReference type="NCBI Taxonomy" id="3034016"/>
    <lineage>
        <taxon>Bacteria</taxon>
        <taxon>Pseudomonadati</taxon>
        <taxon>Spirochaetota</taxon>
        <taxon>Spirochaetia</taxon>
        <taxon>Spirochaetales</taxon>
        <taxon>Spirochaetaceae</taxon>
        <taxon>Candidatus Haliotispira</taxon>
    </lineage>
</organism>
<dbReference type="InterPro" id="IPR010998">
    <property type="entry name" value="Integrase_recombinase_N"/>
</dbReference>
<sequence>MFFHNKQHPKEMGKIEIEAFLTCLANNRVAATTQNQACNTLMFLHNQVLNLSMHDQNIQARRATQRERISVVLSKEEVKIIPDIITNPRHHLAISLLYG</sequence>
<dbReference type="InterPro" id="IPR004107">
    <property type="entry name" value="Integrase_SAM-like_N"/>
</dbReference>
<name>A0ABY8MK79_9SPIO</name>
<feature type="domain" description="Integrase SAM-like N-terminal" evidence="2">
    <location>
        <begin position="3"/>
        <end position="52"/>
    </location>
</feature>
<dbReference type="RefSeq" id="WP_326928660.1">
    <property type="nucleotide sequence ID" value="NZ_CP123443.1"/>
</dbReference>
<reference evidence="3 4" key="1">
    <citation type="submission" date="2023-04" db="EMBL/GenBank/DDBJ databases">
        <title>Spirochaete genome identified in red abalone sample constitutes a novel genus.</title>
        <authorList>
            <person name="Sharma S.P."/>
            <person name="Purcell C.M."/>
            <person name="Hyde J.R."/>
            <person name="Severin A.J."/>
        </authorList>
    </citation>
    <scope>NUCLEOTIDE SEQUENCE [LARGE SCALE GENOMIC DNA]</scope>
    <source>
        <strain evidence="3 4">SP-2023</strain>
    </source>
</reference>
<dbReference type="Proteomes" id="UP001228690">
    <property type="component" value="Chromosome"/>
</dbReference>
<gene>
    <name evidence="3" type="ORF">P0082_09725</name>
</gene>
<evidence type="ECO:0000313" key="4">
    <source>
        <dbReference type="Proteomes" id="UP001228690"/>
    </source>
</evidence>
<keyword evidence="4" id="KW-1185">Reference proteome</keyword>
<dbReference type="EMBL" id="CP123443">
    <property type="protein sequence ID" value="WGK70452.1"/>
    <property type="molecule type" value="Genomic_DNA"/>
</dbReference>
<evidence type="ECO:0000313" key="3">
    <source>
        <dbReference type="EMBL" id="WGK70452.1"/>
    </source>
</evidence>